<dbReference type="Proteomes" id="UP000007491">
    <property type="component" value="Chromosome"/>
</dbReference>
<dbReference type="RefSeq" id="WP_013642044.1">
    <property type="nucleotide sequence ID" value="NC_015214.1"/>
</dbReference>
<evidence type="ECO:0000256" key="1">
    <source>
        <dbReference type="SAM" id="Coils"/>
    </source>
</evidence>
<organism evidence="2 3">
    <name type="scientific">Lactobacillus amylovorus</name>
    <dbReference type="NCBI Taxonomy" id="1604"/>
    <lineage>
        <taxon>Bacteria</taxon>
        <taxon>Bacillati</taxon>
        <taxon>Bacillota</taxon>
        <taxon>Bacilli</taxon>
        <taxon>Lactobacillales</taxon>
        <taxon>Lactobacillaceae</taxon>
        <taxon>Lactobacillus</taxon>
    </lineage>
</organism>
<dbReference type="KEGG" id="lai:LAC30SC_06480"/>
<name>F0TFC6_LACAM</name>
<proteinExistence type="predicted"/>
<dbReference type="OrthoDB" id="2151928at2"/>
<sequence length="160" mass="18302">MYGDDDTHITGQITFSQIAEAIRHKKYGRDMREAIAQGFEQFIGILQRVSNLESEYSDLLGKYNDIVGRLDDDENEIHDLQGDVRALTKKYNDDIETTNQRLTKLEKAVFEAQYINDTDDVADHDKSVVLQDINDTNVIDDDDGLIIEQDNYKSLPSDIN</sequence>
<reference evidence="2 3" key="1">
    <citation type="journal article" date="2011" name="J. Bacteriol.">
        <title>Complete genome sequencing of Lactobacillus acidophilus 30SC, isolated from swine intestine.</title>
        <authorList>
            <person name="Oh S."/>
            <person name="Roh H."/>
            <person name="Ko H.J."/>
            <person name="Kim S."/>
            <person name="Kim K.H."/>
            <person name="Lee S.E."/>
            <person name="Chang I.S."/>
            <person name="Kim S."/>
            <person name="Choi I.G."/>
        </authorList>
    </citation>
    <scope>NUCLEOTIDE SEQUENCE [LARGE SCALE GENOMIC DNA]</scope>
    <source>
        <strain evidence="2 3">30SC</strain>
    </source>
</reference>
<dbReference type="STRING" id="1604.LAC30SC_06480"/>
<gene>
    <name evidence="2" type="ordered locus">LAC30SC_06480</name>
</gene>
<dbReference type="AlphaFoldDB" id="F0TFC6"/>
<dbReference type="HOGENOM" id="CLU_1935356_0_0_9"/>
<evidence type="ECO:0000313" key="3">
    <source>
        <dbReference type="Proteomes" id="UP000007491"/>
    </source>
</evidence>
<reference key="2">
    <citation type="submission" date="2011-02" db="EMBL/GenBank/DDBJ databases">
        <authorList>
            <person name="Roh H."/>
            <person name="Ko H.-J."/>
            <person name="Kim S.-H."/>
            <person name="Choi I.-G."/>
            <person name="Oh S."/>
        </authorList>
    </citation>
    <scope>NUCLEOTIDE SEQUENCE</scope>
    <source>
        <strain>30SC</strain>
    </source>
</reference>
<feature type="coiled-coil region" evidence="1">
    <location>
        <begin position="70"/>
        <end position="108"/>
    </location>
</feature>
<keyword evidence="1" id="KW-0175">Coiled coil</keyword>
<evidence type="ECO:0000313" key="2">
    <source>
        <dbReference type="EMBL" id="ADZ07420.1"/>
    </source>
</evidence>
<dbReference type="EMBL" id="CP002559">
    <property type="protein sequence ID" value="ADZ07420.1"/>
    <property type="molecule type" value="Genomic_DNA"/>
</dbReference>
<accession>F0TFC6</accession>
<protein>
    <submittedName>
        <fullName evidence="2">Prophage protein</fullName>
    </submittedName>
</protein>